<dbReference type="NCBIfam" id="TIGR00378">
    <property type="entry name" value="cax"/>
    <property type="match status" value="1"/>
</dbReference>
<comment type="similarity">
    <text evidence="2">Belongs to the Ca(2+):cation antiporter (CaCA) (TC 2.A.19) family. Cation/proton exchanger (CAX) subfamily.</text>
</comment>
<comment type="subcellular location">
    <subcellularLocation>
        <location evidence="1">Vacuole membrane</location>
        <topology evidence="1">Multi-pass membrane protein</topology>
    </subcellularLocation>
</comment>
<evidence type="ECO:0000313" key="15">
    <source>
        <dbReference type="EMBL" id="CAD6332594.1"/>
    </source>
</evidence>
<dbReference type="InterPro" id="IPR004837">
    <property type="entry name" value="NaCa_Exmemb"/>
</dbReference>
<evidence type="ECO:0000256" key="7">
    <source>
        <dbReference type="ARBA" id="ARBA00022692"/>
    </source>
</evidence>
<comment type="function">
    <text evidence="12 13">Vacuolar cation/proton exchanger (CAX). Translocates Ca(2+) and other metal ions into vacuoles using the proton gradient formed by H(+)-ATPase and H(+)-pyrophosphatase.</text>
</comment>
<feature type="transmembrane region" description="Helical" evidence="13">
    <location>
        <begin position="403"/>
        <end position="426"/>
    </location>
</feature>
<feature type="transmembrane region" description="Helical" evidence="13">
    <location>
        <begin position="493"/>
        <end position="513"/>
    </location>
</feature>
<dbReference type="AlphaFoldDB" id="A0A811RUM2"/>
<sequence length="521" mass="55805">MPISQGKGKGKGLQARLQLHTRGPDPAAAAAAALGPPLPYWGGAAVGAEEQRWRIGMDSAAVALLDSPASASSSAANGNAKEMPARHLAHRTAHNMSSSSLRKKSDLALLRKVPCATLRRLLDNFQEVLLATKLALLFPAVLLALAARIFQVGQATPPLPPPTVIASFFPINFSLEWVFVLSLIGLVPLSERLSFLTEQVAFYTGPTVGGLLNATFGNVTEVIIAIFALYEGNVVVVKCSLLGSVLSNLLLVLGTSLFLGGLANLGTEQLYDRMQVDVSTGLLILGVLCHSLPLMLRYAVSSGEHAVSSWDSELELSRACSIVMLLAYVAYLFFQLKTHRQLFEPQEVEDDGDDSVSQDEAVLGFSSAMIWLGVMTLMTAVLSEFVVSTIEAASKSWELSVSFISIILIPIVGNAAEHAGAVIFAFKNKLDITLGVSLGSATQISMFVVPLSVLVAWIMGVPMDLDFNLLETGSLFLAVLVTAFTLQDGSSHYLKGLLLLFCYIVIAVCFFVLRQRGSMDF</sequence>
<feature type="transmembrane region" description="Helical" evidence="13">
    <location>
        <begin position="316"/>
        <end position="334"/>
    </location>
</feature>
<keyword evidence="3 13" id="KW-0813">Transport</keyword>
<dbReference type="GO" id="GO:0006874">
    <property type="term" value="P:intracellular calcium ion homeostasis"/>
    <property type="evidence" value="ECO:0007669"/>
    <property type="project" value="TreeGrafter"/>
</dbReference>
<keyword evidence="5 13" id="KW-0926">Vacuole</keyword>
<proteinExistence type="inferred from homology"/>
<dbReference type="InterPro" id="IPR044880">
    <property type="entry name" value="NCX_ion-bd_dom_sf"/>
</dbReference>
<dbReference type="PANTHER" id="PTHR31503:SF37">
    <property type="entry name" value="VACUOLAR CATION_PROTON EXCHANGER 1B"/>
    <property type="match status" value="1"/>
</dbReference>
<comment type="caution">
    <text evidence="13">Lacks conserved residue(s) required for the propagation of feature annotation.</text>
</comment>
<keyword evidence="7 13" id="KW-0812">Transmembrane</keyword>
<dbReference type="InterPro" id="IPR004798">
    <property type="entry name" value="CAX-like"/>
</dbReference>
<evidence type="ECO:0000256" key="8">
    <source>
        <dbReference type="ARBA" id="ARBA00022837"/>
    </source>
</evidence>
<dbReference type="NCBIfam" id="TIGR00846">
    <property type="entry name" value="caca2"/>
    <property type="match status" value="1"/>
</dbReference>
<organism evidence="15 16">
    <name type="scientific">Miscanthus lutarioriparius</name>
    <dbReference type="NCBI Taxonomy" id="422564"/>
    <lineage>
        <taxon>Eukaryota</taxon>
        <taxon>Viridiplantae</taxon>
        <taxon>Streptophyta</taxon>
        <taxon>Embryophyta</taxon>
        <taxon>Tracheophyta</taxon>
        <taxon>Spermatophyta</taxon>
        <taxon>Magnoliopsida</taxon>
        <taxon>Liliopsida</taxon>
        <taxon>Poales</taxon>
        <taxon>Poaceae</taxon>
        <taxon>PACMAD clade</taxon>
        <taxon>Panicoideae</taxon>
        <taxon>Andropogonodae</taxon>
        <taxon>Andropogoneae</taxon>
        <taxon>Saccharinae</taxon>
        <taxon>Miscanthus</taxon>
    </lineage>
</organism>
<feature type="transmembrane region" description="Helical" evidence="13">
    <location>
        <begin position="210"/>
        <end position="230"/>
    </location>
</feature>
<feature type="transmembrane region" description="Helical" evidence="13">
    <location>
        <begin position="128"/>
        <end position="149"/>
    </location>
</feature>
<comment type="caution">
    <text evidence="15">The sequence shown here is derived from an EMBL/GenBank/DDBJ whole genome shotgun (WGS) entry which is preliminary data.</text>
</comment>
<dbReference type="Proteomes" id="UP000604825">
    <property type="component" value="Unassembled WGS sequence"/>
</dbReference>
<feature type="transmembrane region" description="Helical" evidence="13">
    <location>
        <begin position="169"/>
        <end position="189"/>
    </location>
</feature>
<evidence type="ECO:0000256" key="9">
    <source>
        <dbReference type="ARBA" id="ARBA00022989"/>
    </source>
</evidence>
<dbReference type="FunFam" id="1.20.1420.30:FF:000008">
    <property type="entry name" value="Vacuolar cation/proton exchanger"/>
    <property type="match status" value="1"/>
</dbReference>
<evidence type="ECO:0000259" key="14">
    <source>
        <dbReference type="Pfam" id="PF01699"/>
    </source>
</evidence>
<feature type="domain" description="Sodium/calcium exchanger membrane region" evidence="14">
    <location>
        <begin position="368"/>
        <end position="511"/>
    </location>
</feature>
<evidence type="ECO:0000256" key="13">
    <source>
        <dbReference type="RuleBase" id="RU365028"/>
    </source>
</evidence>
<dbReference type="GO" id="GO:0009705">
    <property type="term" value="C:plant-type vacuole membrane"/>
    <property type="evidence" value="ECO:0007669"/>
    <property type="project" value="TreeGrafter"/>
</dbReference>
<feature type="transmembrane region" description="Helical" evidence="13">
    <location>
        <begin position="438"/>
        <end position="461"/>
    </location>
</feature>
<accession>A0A811RUM2</accession>
<dbReference type="EMBL" id="CAJGYO010000017">
    <property type="protein sequence ID" value="CAD6332594.1"/>
    <property type="molecule type" value="Genomic_DNA"/>
</dbReference>
<keyword evidence="16" id="KW-1185">Reference proteome</keyword>
<protein>
    <recommendedName>
        <fullName evidence="13">Vacuolar cation/proton exchanger</fullName>
    </recommendedName>
</protein>
<evidence type="ECO:0000256" key="6">
    <source>
        <dbReference type="ARBA" id="ARBA00022568"/>
    </source>
</evidence>
<gene>
    <name evidence="15" type="ORF">NCGR_LOCUS56692</name>
</gene>
<evidence type="ECO:0000256" key="12">
    <source>
        <dbReference type="ARBA" id="ARBA00025327"/>
    </source>
</evidence>
<feature type="transmembrane region" description="Helical" evidence="13">
    <location>
        <begin position="278"/>
        <end position="296"/>
    </location>
</feature>
<feature type="transmembrane region" description="Helical" evidence="13">
    <location>
        <begin position="242"/>
        <end position="266"/>
    </location>
</feature>
<evidence type="ECO:0000256" key="4">
    <source>
        <dbReference type="ARBA" id="ARBA00022449"/>
    </source>
</evidence>
<keyword evidence="4 13" id="KW-0050">Antiport</keyword>
<reference evidence="15" key="1">
    <citation type="submission" date="2020-10" db="EMBL/GenBank/DDBJ databases">
        <authorList>
            <person name="Han B."/>
            <person name="Lu T."/>
            <person name="Zhao Q."/>
            <person name="Huang X."/>
            <person name="Zhao Y."/>
        </authorList>
    </citation>
    <scope>NUCLEOTIDE SEQUENCE</scope>
</reference>
<evidence type="ECO:0000256" key="3">
    <source>
        <dbReference type="ARBA" id="ARBA00022448"/>
    </source>
</evidence>
<feature type="domain" description="Sodium/calcium exchanger membrane region" evidence="14">
    <location>
        <begin position="177"/>
        <end position="336"/>
    </location>
</feature>
<keyword evidence="11 13" id="KW-0472">Membrane</keyword>
<evidence type="ECO:0000256" key="11">
    <source>
        <dbReference type="ARBA" id="ARBA00023136"/>
    </source>
</evidence>
<dbReference type="OrthoDB" id="1699231at2759"/>
<keyword evidence="9 13" id="KW-1133">Transmembrane helix</keyword>
<keyword evidence="10 13" id="KW-0406">Ion transport</keyword>
<name>A0A811RUM2_9POAL</name>
<evidence type="ECO:0000313" key="16">
    <source>
        <dbReference type="Proteomes" id="UP000604825"/>
    </source>
</evidence>
<feature type="transmembrane region" description="Helical" evidence="13">
    <location>
        <begin position="362"/>
        <end position="383"/>
    </location>
</feature>
<dbReference type="Gene3D" id="1.20.1420.30">
    <property type="entry name" value="NCX, central ion-binding region"/>
    <property type="match status" value="1"/>
</dbReference>
<keyword evidence="6 13" id="KW-0109">Calcium transport</keyword>
<evidence type="ECO:0000256" key="5">
    <source>
        <dbReference type="ARBA" id="ARBA00022554"/>
    </source>
</evidence>
<evidence type="ECO:0000256" key="1">
    <source>
        <dbReference type="ARBA" id="ARBA00004128"/>
    </source>
</evidence>
<dbReference type="Pfam" id="PF01699">
    <property type="entry name" value="Na_Ca_ex"/>
    <property type="match status" value="2"/>
</dbReference>
<evidence type="ECO:0000256" key="2">
    <source>
        <dbReference type="ARBA" id="ARBA00008248"/>
    </source>
</evidence>
<dbReference type="InterPro" id="IPR004713">
    <property type="entry name" value="CaH_exchang"/>
</dbReference>
<evidence type="ECO:0000256" key="10">
    <source>
        <dbReference type="ARBA" id="ARBA00023065"/>
    </source>
</evidence>
<keyword evidence="8 13" id="KW-0106">Calcium</keyword>
<dbReference type="GO" id="GO:0015369">
    <property type="term" value="F:calcium:proton antiporter activity"/>
    <property type="evidence" value="ECO:0007669"/>
    <property type="project" value="UniProtKB-UniRule"/>
</dbReference>
<dbReference type="PANTHER" id="PTHR31503">
    <property type="entry name" value="VACUOLAR CALCIUM ION TRANSPORTER"/>
    <property type="match status" value="1"/>
</dbReference>